<protein>
    <submittedName>
        <fullName evidence="2">Agglutinin 2</fullName>
    </submittedName>
</protein>
<accession>A0A9P5A6X5</accession>
<dbReference type="EMBL" id="PVQB02000873">
    <property type="protein sequence ID" value="KAF4333317.1"/>
    <property type="molecule type" value="Genomic_DNA"/>
</dbReference>
<reference evidence="2" key="1">
    <citation type="journal article" date="2017" name="Mycologia">
        <title>Fusarium algeriense, sp. nov., a novel toxigenic crown rot pathogen of durum wheat from Algeria is nested in the Fusarium burgessii species complex.</title>
        <authorList>
            <person name="Laraba I."/>
            <person name="Keddad A."/>
            <person name="Boureghda H."/>
            <person name="Abdallah N."/>
            <person name="Vaughan M.M."/>
            <person name="Proctor R.H."/>
            <person name="Busman M."/>
            <person name="O'Donnell K."/>
        </authorList>
    </citation>
    <scope>NUCLEOTIDE SEQUENCE</scope>
    <source>
        <strain evidence="2">NRRL 25174</strain>
    </source>
</reference>
<proteinExistence type="predicted"/>
<evidence type="ECO:0000313" key="3">
    <source>
        <dbReference type="Proteomes" id="UP000730481"/>
    </source>
</evidence>
<organism evidence="2 3">
    <name type="scientific">Fusarium beomiforme</name>
    <dbReference type="NCBI Taxonomy" id="44412"/>
    <lineage>
        <taxon>Eukaryota</taxon>
        <taxon>Fungi</taxon>
        <taxon>Dikarya</taxon>
        <taxon>Ascomycota</taxon>
        <taxon>Pezizomycotina</taxon>
        <taxon>Sordariomycetes</taxon>
        <taxon>Hypocreomycetidae</taxon>
        <taxon>Hypocreales</taxon>
        <taxon>Nectriaceae</taxon>
        <taxon>Fusarium</taxon>
        <taxon>Fusarium burgessii species complex</taxon>
    </lineage>
</organism>
<name>A0A9P5A6X5_9HYPO</name>
<sequence length="274" mass="30305">MDPGVAGQLATVVVDLPPTYTTITEYGNIPSGNLTITAALATGSEIGTVVVELPAVGTRHANQECQNEGLEYAIYPNSFYNADAPFYSSFDVVAFHASIQLTITGITDRIGILEVGGSVVGNPDTPPSIYPGSPSQIWQYQAVNYRAYLYTPIIGIYEVIVPFSDEITLVWFGVKALKNWVRANADLEQDYVNGPSYAKTFAIHLEAKMPGRPGDYSSKEEKAKHDVSVKRTYRHFRSLAMRCNGGFQTSRHSKCRSSTRFEFWTQRLIIDEQS</sequence>
<comment type="caution">
    <text evidence="2">The sequence shown here is derived from an EMBL/GenBank/DDBJ whole genome shotgun (WGS) entry which is preliminary data.</text>
</comment>
<feature type="domain" description="GLEYA adhesin" evidence="1">
    <location>
        <begin position="142"/>
        <end position="207"/>
    </location>
</feature>
<dbReference type="InterPro" id="IPR018871">
    <property type="entry name" value="GLEYA_adhesin_domain"/>
</dbReference>
<keyword evidence="3" id="KW-1185">Reference proteome</keyword>
<gene>
    <name evidence="2" type="ORF">FBEOM_12871</name>
</gene>
<reference evidence="2" key="2">
    <citation type="submission" date="2020-02" db="EMBL/GenBank/DDBJ databases">
        <title>Identification and distribution of gene clusters putatively required for synthesis of sphingolipid metabolism inhibitors in phylogenetically diverse species of the filamentous fungus Fusarium.</title>
        <authorList>
            <person name="Kim H.-S."/>
            <person name="Busman M."/>
            <person name="Brown D.W."/>
            <person name="Divon H."/>
            <person name="Uhlig S."/>
            <person name="Proctor R.H."/>
        </authorList>
    </citation>
    <scope>NUCLEOTIDE SEQUENCE</scope>
    <source>
        <strain evidence="2">NRRL 25174</strain>
    </source>
</reference>
<evidence type="ECO:0000259" key="1">
    <source>
        <dbReference type="Pfam" id="PF10528"/>
    </source>
</evidence>
<dbReference type="OrthoDB" id="4388755at2759"/>
<dbReference type="Pfam" id="PF10528">
    <property type="entry name" value="GLEYA"/>
    <property type="match status" value="1"/>
</dbReference>
<evidence type="ECO:0000313" key="2">
    <source>
        <dbReference type="EMBL" id="KAF4333317.1"/>
    </source>
</evidence>
<dbReference type="AlphaFoldDB" id="A0A9P5A6X5"/>
<dbReference type="Proteomes" id="UP000730481">
    <property type="component" value="Unassembled WGS sequence"/>
</dbReference>